<keyword evidence="4" id="KW-1185">Reference proteome</keyword>
<dbReference type="Gene3D" id="2.60.40.3140">
    <property type="match status" value="1"/>
</dbReference>
<feature type="domain" description="DUF3857" evidence="2">
    <location>
        <begin position="72"/>
        <end position="195"/>
    </location>
</feature>
<name>A0A3E1Q8U9_9FLAO</name>
<dbReference type="Gene3D" id="2.60.120.1130">
    <property type="match status" value="1"/>
</dbReference>
<proteinExistence type="predicted"/>
<feature type="signal peptide" evidence="1">
    <location>
        <begin position="1"/>
        <end position="20"/>
    </location>
</feature>
<dbReference type="EMBL" id="QVID01000001">
    <property type="protein sequence ID" value="RFN58563.1"/>
    <property type="molecule type" value="Genomic_DNA"/>
</dbReference>
<evidence type="ECO:0000313" key="4">
    <source>
        <dbReference type="Proteomes" id="UP000261082"/>
    </source>
</evidence>
<dbReference type="RefSeq" id="WP_117157591.1">
    <property type="nucleotide sequence ID" value="NZ_QVID01000001.1"/>
</dbReference>
<dbReference type="Pfam" id="PF12969">
    <property type="entry name" value="DUF3857"/>
    <property type="match status" value="1"/>
</dbReference>
<reference evidence="3 4" key="1">
    <citation type="journal article" date="2007" name="Int. J. Syst. Evol. Microbiol.">
        <title>Marixanthomonas ophiurae gen. nov., sp. nov., a marine bacterium of the family Flavobacteriaceae isolated from a deep-sea brittle star.</title>
        <authorList>
            <person name="Romanenko L.A."/>
            <person name="Uchino M."/>
            <person name="Frolova G.M."/>
            <person name="Mikhailov V.V."/>
        </authorList>
    </citation>
    <scope>NUCLEOTIDE SEQUENCE [LARGE SCALE GENOMIC DNA]</scope>
    <source>
        <strain evidence="3 4">KMM 3046</strain>
    </source>
</reference>
<accession>A0A3E1Q8U9</accession>
<dbReference type="Gene3D" id="3.10.620.30">
    <property type="match status" value="1"/>
</dbReference>
<sequence>MKLKFIAPLLFLFSINFSQAQQRKTAEFGNPTRSEFSLIKYQKDPTANGVVLFESGKNYVEIVDNYIRLIKEVHRKIKVFDAKNFKHGTVEIPFYHDGDATEKIAKLKAITHNDQVKTYVAADAFYTTDETQNWSLKKFAFPNVKDGSILEYTYRIESPYFSNFGGWNFQGLLPKMYSEFESKIPGNYNYNRTLYGNMQLDINEAEVKKHCFNVPGFEIAAACEVATYAMFDVPAFKEEKYMLATKNYTARLDFELMKYTDLSGSTEKFSKSWDDVDKQFRYDKDFGRQLKYSNYFEDKLPTTVLSINDKMEKAKAVYYFIQNHFNWNGNYRVRSDIRVKDAFEKKSGNNSEINIALLNAMEAAGLKGDLVLLSTRGNGLPTTDYPVMTDFNFTIVKINVDDTDYLLDATNKNTPFGVLPFRDLNVQGRVMNFKKGSYWQPIVPFSKNVHYVNTQITANKGGVFTGVVNEINTGYMGWQKREDLEKNSKEEFLKEKQVRLSQLELSDYTIENQKELEEPFKESYSTKLEKSNSGKIFLNPFYIETYFTENPFNLEERNHPIDFGFPLTNTYLISIDLNNLYTVEQLPTNTALKLPNDDGSVSVVYSKGAGKVTIRLNLKLNNHSFPAEAYQGLKEFFAQVMTIQNQQPIVLKKK</sequence>
<comment type="caution">
    <text evidence="3">The sequence shown here is derived from an EMBL/GenBank/DDBJ whole genome shotgun (WGS) entry which is preliminary data.</text>
</comment>
<gene>
    <name evidence="3" type="ORF">DZ858_00310</name>
</gene>
<evidence type="ECO:0000256" key="1">
    <source>
        <dbReference type="SAM" id="SignalP"/>
    </source>
</evidence>
<dbReference type="OrthoDB" id="98874at2"/>
<protein>
    <submittedName>
        <fullName evidence="3">DUF3857 domain-containing protein</fullName>
    </submittedName>
</protein>
<evidence type="ECO:0000259" key="2">
    <source>
        <dbReference type="Pfam" id="PF12969"/>
    </source>
</evidence>
<dbReference type="Proteomes" id="UP000261082">
    <property type="component" value="Unassembled WGS sequence"/>
</dbReference>
<dbReference type="InterPro" id="IPR024618">
    <property type="entry name" value="DUF3857"/>
</dbReference>
<keyword evidence="1" id="KW-0732">Signal</keyword>
<feature type="chain" id="PRO_5017586384" evidence="1">
    <location>
        <begin position="21"/>
        <end position="654"/>
    </location>
</feature>
<dbReference type="AlphaFoldDB" id="A0A3E1Q8U9"/>
<evidence type="ECO:0000313" key="3">
    <source>
        <dbReference type="EMBL" id="RFN58563.1"/>
    </source>
</evidence>
<organism evidence="3 4">
    <name type="scientific">Marixanthomonas ophiurae</name>
    <dbReference type="NCBI Taxonomy" id="387659"/>
    <lineage>
        <taxon>Bacteria</taxon>
        <taxon>Pseudomonadati</taxon>
        <taxon>Bacteroidota</taxon>
        <taxon>Flavobacteriia</taxon>
        <taxon>Flavobacteriales</taxon>
        <taxon>Flavobacteriaceae</taxon>
        <taxon>Marixanthomonas</taxon>
    </lineage>
</organism>